<feature type="chain" id="PRO_5045618424" evidence="1">
    <location>
        <begin position="22"/>
        <end position="124"/>
    </location>
</feature>
<evidence type="ECO:0000313" key="2">
    <source>
        <dbReference type="EMBL" id="NRT57272.1"/>
    </source>
</evidence>
<accession>A0ABX2G4Q4</accession>
<organism evidence="2 3">
    <name type="scientific">Sphaerotilus uruguayifluvii</name>
    <dbReference type="NCBI Taxonomy" id="2735897"/>
    <lineage>
        <taxon>Bacteria</taxon>
        <taxon>Pseudomonadati</taxon>
        <taxon>Pseudomonadota</taxon>
        <taxon>Betaproteobacteria</taxon>
        <taxon>Burkholderiales</taxon>
        <taxon>Sphaerotilaceae</taxon>
        <taxon>Sphaerotilus</taxon>
    </lineage>
</organism>
<dbReference type="RefSeq" id="WP_173806274.1">
    <property type="nucleotide sequence ID" value="NZ_JABSNM010000014.1"/>
</dbReference>
<dbReference type="EMBL" id="JABSNM010000014">
    <property type="protein sequence ID" value="NRT57272.1"/>
    <property type="molecule type" value="Genomic_DNA"/>
</dbReference>
<reference evidence="2 3" key="1">
    <citation type="submission" date="2020-05" db="EMBL/GenBank/DDBJ databases">
        <title>Genomic Encyclopedia of Type Strains, Phase IV (KMG-V): Genome sequencing to study the core and pangenomes of soil and plant-associated prokaryotes.</title>
        <authorList>
            <person name="Whitman W."/>
        </authorList>
    </citation>
    <scope>NUCLEOTIDE SEQUENCE [LARGE SCALE GENOMIC DNA]</scope>
    <source>
        <strain evidence="2 3">C29</strain>
    </source>
</reference>
<proteinExistence type="predicted"/>
<feature type="signal peptide" evidence="1">
    <location>
        <begin position="1"/>
        <end position="21"/>
    </location>
</feature>
<evidence type="ECO:0000313" key="3">
    <source>
        <dbReference type="Proteomes" id="UP001516061"/>
    </source>
</evidence>
<sequence length="124" mass="13917">MIHRISVALSLAILCSTAARADIIDIAWNEQGRFERRVSVAPGKFAEVCGKLARADSVAWRFEASGPLNFNIHYHEGKDVRYPERRDALAGASGRLQVVLDQDYCWMWTNKSGQAVDLNLLLTR</sequence>
<dbReference type="Proteomes" id="UP001516061">
    <property type="component" value="Unassembled WGS sequence"/>
</dbReference>
<comment type="caution">
    <text evidence="2">The sequence shown here is derived from an EMBL/GenBank/DDBJ whole genome shotgun (WGS) entry which is preliminary data.</text>
</comment>
<protein>
    <submittedName>
        <fullName evidence="2">Uncharacterized protein</fullName>
    </submittedName>
</protein>
<evidence type="ECO:0000256" key="1">
    <source>
        <dbReference type="SAM" id="SignalP"/>
    </source>
</evidence>
<keyword evidence="3" id="KW-1185">Reference proteome</keyword>
<gene>
    <name evidence="2" type="ORF">HNQ01_003027</name>
</gene>
<name>A0ABX2G4Q4_9BURK</name>
<keyword evidence="1" id="KW-0732">Signal</keyword>